<evidence type="ECO:0000313" key="3">
    <source>
        <dbReference type="Proteomes" id="UP001183127"/>
    </source>
</evidence>
<reference evidence="2 3" key="1">
    <citation type="submission" date="2023-08" db="EMBL/GenBank/DDBJ databases">
        <title>Complete Genome Sequence of Pseudomonas entomophila TVIN A01.</title>
        <authorList>
            <person name="Shelke T."/>
            <person name="Mahar N.S."/>
            <person name="Gupta I."/>
            <person name="Gupta V."/>
        </authorList>
    </citation>
    <scope>NUCLEOTIDE SEQUENCE [LARGE SCALE GENOMIC DNA]</scope>
    <source>
        <strain evidence="2 3">TVIN-A01</strain>
    </source>
</reference>
<protein>
    <submittedName>
        <fullName evidence="2">Uncharacterized protein</fullName>
    </submittedName>
</protein>
<feature type="region of interest" description="Disordered" evidence="1">
    <location>
        <begin position="51"/>
        <end position="77"/>
    </location>
</feature>
<dbReference type="Proteomes" id="UP001183127">
    <property type="component" value="Chromosome"/>
</dbReference>
<proteinExistence type="predicted"/>
<evidence type="ECO:0000256" key="1">
    <source>
        <dbReference type="SAM" id="MobiDB-lite"/>
    </source>
</evidence>
<organism evidence="2 3">
    <name type="scientific">Pseudomonas entomophila</name>
    <dbReference type="NCBI Taxonomy" id="312306"/>
    <lineage>
        <taxon>Bacteria</taxon>
        <taxon>Pseudomonadati</taxon>
        <taxon>Pseudomonadota</taxon>
        <taxon>Gammaproteobacteria</taxon>
        <taxon>Pseudomonadales</taxon>
        <taxon>Pseudomonadaceae</taxon>
        <taxon>Pseudomonas</taxon>
    </lineage>
</organism>
<feature type="compositionally biased region" description="Polar residues" evidence="1">
    <location>
        <begin position="52"/>
        <end position="65"/>
    </location>
</feature>
<dbReference type="EMBL" id="CP132921">
    <property type="protein sequence ID" value="WMW05516.1"/>
    <property type="molecule type" value="Genomic_DNA"/>
</dbReference>
<accession>A0ABY9QND7</accession>
<evidence type="ECO:0000313" key="2">
    <source>
        <dbReference type="EMBL" id="WMW05516.1"/>
    </source>
</evidence>
<sequence length="77" mass="8808">MATAFKVFVLSRKFGFEGWQCRDRFAVLSRRKAAPTRNRIRLWERPCVAKGLQSSPGKFESSTNPKEFENDGCHSGK</sequence>
<gene>
    <name evidence="2" type="ORF">RAH46_24855</name>
</gene>
<name>A0ABY9QND7_9PSED</name>
<dbReference type="GeneID" id="51821199"/>
<keyword evidence="3" id="KW-1185">Reference proteome</keyword>
<dbReference type="RefSeq" id="WP_158020228.1">
    <property type="nucleotide sequence ID" value="NZ_CP132921.1"/>
</dbReference>
<feature type="compositionally biased region" description="Basic and acidic residues" evidence="1">
    <location>
        <begin position="66"/>
        <end position="77"/>
    </location>
</feature>